<reference evidence="5 6" key="1">
    <citation type="submission" date="2018-03" db="EMBL/GenBank/DDBJ databases">
        <title>Marinobacter brunus sp. nov., a marine bacterium of Gamma-proteobacteria isolated from the surface seawater of the South China Sea.</title>
        <authorList>
            <person name="Cheng H."/>
            <person name="Wu Y.-H."/>
            <person name="Xamxidin M."/>
            <person name="Xu X.-W."/>
        </authorList>
    </citation>
    <scope>NUCLEOTIDE SEQUENCE [LARGE SCALE GENOMIC DNA]</scope>
    <source>
        <strain evidence="5 6">JCM 30472</strain>
    </source>
</reference>
<dbReference type="InterPro" id="IPR005623">
    <property type="entry name" value="Chaperone_NapD_NO3_reduct"/>
</dbReference>
<comment type="subcellular location">
    <subcellularLocation>
        <location evidence="1 4">Cytoplasm</location>
    </subcellularLocation>
</comment>
<comment type="subunit">
    <text evidence="4">Interacts with the cytoplasmic NapA precursor.</text>
</comment>
<dbReference type="HAMAP" id="MF_02200">
    <property type="entry name" value="NapD"/>
    <property type="match status" value="1"/>
</dbReference>
<comment type="function">
    <text evidence="4">Chaperone for NapA, the catalytic subunit of the periplasmic nitrate reductase. It binds directly and specifically to the twin-arginine signal peptide of NapA, preventing premature interaction with the Tat translocase and premature export.</text>
</comment>
<protein>
    <recommendedName>
        <fullName evidence="4">Chaperone NapD</fullName>
    </recommendedName>
    <alternativeName>
        <fullName evidence="4">NapA signal peptide-binding chaperone NapD</fullName>
    </alternativeName>
</protein>
<evidence type="ECO:0000256" key="1">
    <source>
        <dbReference type="ARBA" id="ARBA00004496"/>
    </source>
</evidence>
<name>A0A2T1KBI2_9GAMM</name>
<dbReference type="PANTHER" id="PTHR38603">
    <property type="entry name" value="CHAPERONE NAPD"/>
    <property type="match status" value="1"/>
</dbReference>
<comment type="similarity">
    <text evidence="4">Belongs to the NapD family.</text>
</comment>
<dbReference type="AlphaFoldDB" id="A0A2T1KBI2"/>
<dbReference type="GO" id="GO:0051224">
    <property type="term" value="P:negative regulation of protein transport"/>
    <property type="evidence" value="ECO:0007669"/>
    <property type="project" value="UniProtKB-UniRule"/>
</dbReference>
<proteinExistence type="inferred from homology"/>
<dbReference type="GO" id="GO:0005048">
    <property type="term" value="F:signal sequence binding"/>
    <property type="evidence" value="ECO:0007669"/>
    <property type="project" value="UniProtKB-UniRule"/>
</dbReference>
<organism evidence="5 6">
    <name type="scientific">Marinobacter halophilus</name>
    <dbReference type="NCBI Taxonomy" id="1323740"/>
    <lineage>
        <taxon>Bacteria</taxon>
        <taxon>Pseudomonadati</taxon>
        <taxon>Pseudomonadota</taxon>
        <taxon>Gammaproteobacteria</taxon>
        <taxon>Pseudomonadales</taxon>
        <taxon>Marinobacteraceae</taxon>
        <taxon>Marinobacter</taxon>
    </lineage>
</organism>
<keyword evidence="3 4" id="KW-0143">Chaperone</keyword>
<evidence type="ECO:0000256" key="4">
    <source>
        <dbReference type="HAMAP-Rule" id="MF_02200"/>
    </source>
</evidence>
<evidence type="ECO:0000256" key="2">
    <source>
        <dbReference type="ARBA" id="ARBA00022490"/>
    </source>
</evidence>
<gene>
    <name evidence="4" type="primary">napD</name>
    <name evidence="5" type="ORF">C7H08_13575</name>
</gene>
<dbReference type="Pfam" id="PF03927">
    <property type="entry name" value="NapD"/>
    <property type="match status" value="1"/>
</dbReference>
<dbReference type="EMBL" id="PXNN01000016">
    <property type="protein sequence ID" value="PSF07477.1"/>
    <property type="molecule type" value="Genomic_DNA"/>
</dbReference>
<evidence type="ECO:0000313" key="6">
    <source>
        <dbReference type="Proteomes" id="UP000238385"/>
    </source>
</evidence>
<evidence type="ECO:0000256" key="3">
    <source>
        <dbReference type="ARBA" id="ARBA00023186"/>
    </source>
</evidence>
<accession>A0A2T1KBI2</accession>
<dbReference type="Proteomes" id="UP000238385">
    <property type="component" value="Unassembled WGS sequence"/>
</dbReference>
<keyword evidence="2 4" id="KW-0963">Cytoplasm</keyword>
<comment type="caution">
    <text evidence="5">The sequence shown here is derived from an EMBL/GenBank/DDBJ whole genome shotgun (WGS) entry which is preliminary data.</text>
</comment>
<dbReference type="GO" id="GO:0005737">
    <property type="term" value="C:cytoplasm"/>
    <property type="evidence" value="ECO:0007669"/>
    <property type="project" value="UniProtKB-SubCell"/>
</dbReference>
<dbReference type="OrthoDB" id="5770785at2"/>
<keyword evidence="6" id="KW-1185">Reference proteome</keyword>
<sequence length="121" mass="13434">MRLIWKPCKQRAHIMHEQERDELHVASFLVHVRPEQLTAVISLLAITSGLEEGTTDPSGKLVVLAEGACHQDLLAAMELIESVPGVLDCILVYHEVMSVEEAKQQLIPTGQVQTEQQEVLS</sequence>
<dbReference type="Gene3D" id="3.30.70.920">
    <property type="match status" value="1"/>
</dbReference>
<evidence type="ECO:0000313" key="5">
    <source>
        <dbReference type="EMBL" id="PSF07477.1"/>
    </source>
</evidence>
<dbReference type="PANTHER" id="PTHR38603:SF1">
    <property type="entry name" value="CHAPERONE NAPD"/>
    <property type="match status" value="1"/>
</dbReference>